<accession>A0A7K1KVC5</accession>
<keyword evidence="3" id="KW-1185">Reference proteome</keyword>
<feature type="domain" description="AAA+ ATPase" evidence="1">
    <location>
        <begin position="340"/>
        <end position="483"/>
    </location>
</feature>
<reference evidence="2 3" key="1">
    <citation type="submission" date="2019-11" db="EMBL/GenBank/DDBJ databases">
        <authorList>
            <person name="Cao P."/>
        </authorList>
    </citation>
    <scope>NUCLEOTIDE SEQUENCE [LARGE SCALE GENOMIC DNA]</scope>
    <source>
        <strain evidence="2 3">NEAU-AAG5</strain>
    </source>
</reference>
<dbReference type="RefSeq" id="WP_156215058.1">
    <property type="nucleotide sequence ID" value="NZ_WOFH01000002.1"/>
</dbReference>
<dbReference type="InterPro" id="IPR003593">
    <property type="entry name" value="AAA+_ATPase"/>
</dbReference>
<gene>
    <name evidence="2" type="ORF">GNZ18_05780</name>
</gene>
<dbReference type="GO" id="GO:0016887">
    <property type="term" value="F:ATP hydrolysis activity"/>
    <property type="evidence" value="ECO:0007669"/>
    <property type="project" value="InterPro"/>
</dbReference>
<proteinExistence type="predicted"/>
<dbReference type="GO" id="GO:0005524">
    <property type="term" value="F:ATP binding"/>
    <property type="evidence" value="ECO:0007669"/>
    <property type="project" value="InterPro"/>
</dbReference>
<dbReference type="SUPFAM" id="SSF52540">
    <property type="entry name" value="P-loop containing nucleoside triphosphate hydrolases"/>
    <property type="match status" value="1"/>
</dbReference>
<organism evidence="2 3">
    <name type="scientific">Actinomadura litoris</name>
    <dbReference type="NCBI Taxonomy" id="2678616"/>
    <lineage>
        <taxon>Bacteria</taxon>
        <taxon>Bacillati</taxon>
        <taxon>Actinomycetota</taxon>
        <taxon>Actinomycetes</taxon>
        <taxon>Streptosporangiales</taxon>
        <taxon>Thermomonosporaceae</taxon>
        <taxon>Actinomadura</taxon>
    </lineage>
</organism>
<dbReference type="EMBL" id="WOFH01000002">
    <property type="protein sequence ID" value="MUN36109.1"/>
    <property type="molecule type" value="Genomic_DNA"/>
</dbReference>
<dbReference type="Pfam" id="PF07728">
    <property type="entry name" value="AAA_5"/>
    <property type="match status" value="1"/>
</dbReference>
<protein>
    <submittedName>
        <fullName evidence="2">AAA domain-containing protein</fullName>
    </submittedName>
</protein>
<dbReference type="InterPro" id="IPR011704">
    <property type="entry name" value="ATPase_dyneun-rel_AAA"/>
</dbReference>
<dbReference type="Pfam" id="PF22738">
    <property type="entry name" value="NNH7"/>
    <property type="match status" value="1"/>
</dbReference>
<dbReference type="InterPro" id="IPR054567">
    <property type="entry name" value="NNH7"/>
</dbReference>
<dbReference type="Proteomes" id="UP000432015">
    <property type="component" value="Unassembled WGS sequence"/>
</dbReference>
<evidence type="ECO:0000313" key="3">
    <source>
        <dbReference type="Proteomes" id="UP000432015"/>
    </source>
</evidence>
<evidence type="ECO:0000313" key="2">
    <source>
        <dbReference type="EMBL" id="MUN36109.1"/>
    </source>
</evidence>
<comment type="caution">
    <text evidence="2">The sequence shown here is derived from an EMBL/GenBank/DDBJ whole genome shotgun (WGS) entry which is preliminary data.</text>
</comment>
<evidence type="ECO:0000259" key="1">
    <source>
        <dbReference type="SMART" id="SM00382"/>
    </source>
</evidence>
<dbReference type="SMART" id="SM00382">
    <property type="entry name" value="AAA"/>
    <property type="match status" value="1"/>
</dbReference>
<dbReference type="Gene3D" id="3.40.50.300">
    <property type="entry name" value="P-loop containing nucleotide triphosphate hydrolases"/>
    <property type="match status" value="1"/>
</dbReference>
<dbReference type="AlphaFoldDB" id="A0A7K1KVC5"/>
<sequence length="1021" mass="113505">MARGLTYADAVRLLGGGESRIVTALDRLTGGLLLAATGGGSTFALSLFDAKGELFRHGHDLVRELVAKKRGLGRTDRTELLAAAQRVLVVTAFFEVVAEVDLPFDVRELRIGKAEQVAMAGGDPSAAPLLVQGLTGTDVPLITPARPYEHLLGDVMLFDRKLSRELVRFISGLAVWDRLSTTDQDRLTDTLLEPVPRAATRRFEEYLQRLAGEFPELGFWVDRIDHQATRAEILEIRTGLAGLQRFLDEMAARQLPDDRRAALSRHYCARLGRPLSESGDAPTGMVIPTLQDAYVNPRYRKEFAVHADKLTSESWWEEVVPVRDDLQETLIGHLTAPDATRAPLLLLGQPGSGKSVLTQVLAGRLPANDFMVVRVVLRETPADADLQGQIEYAVRDATGETMSWPELARTAGGALPVVILDGFDELLQATGVNQSDYLQQVVRFQERESDQGRPVAFIVTSRTAVADRARIPPGGVVAIRLEPFSDGQVGQWLHTWNTSNSAYLASRGLRPLPAATALAHDALARQPLLLLMLALYDADTNALQNGDATLDLAELYERLLYRFAGREVGKTERGLSEQAFTEAVDEELLRLSITAFAMFNRGRQWTTEQELTDDLAALFPGRPGRPDAGFKARITPGQAVIGRFFFVHQSQAPTQETRLSTYEFLHATFGEFLVARLVVRELTELARATLARSRHVVVDDAFLRALISYAPLTVREPIVDFLAQLLSRVADEIRRAMGDFVLGCFHTALEPHDGHSAYRPVRQTVTAHHAVYMANTLFLTTVIKGSVTGSELFPGEGDPVGPWWRCARLMQSQLHRSGWSSLIGAIRVNRIRAAHGTRDVRLSSPAPTLTLEHFSASWTFDHRPDITNFAFPGVDEMRASAQFVCDETEDVLLHALAPMNREGYAGYDFDTTTFVKVGDDRYVSITHALLNLWNRRPDAHDGDNDSLVEAYETCFNFVGEYFVLYALLRQLAAEAPLLPREWRARVVERFATEIKDAKHLRPWARKAFYDIDVDFLNEDQS</sequence>
<name>A0A7K1KVC5_9ACTN</name>
<dbReference type="InterPro" id="IPR027417">
    <property type="entry name" value="P-loop_NTPase"/>
</dbReference>